<comment type="caution">
    <text evidence="2">The sequence shown here is derived from an EMBL/GenBank/DDBJ whole genome shotgun (WGS) entry which is preliminary data.</text>
</comment>
<reference evidence="2 3" key="1">
    <citation type="submission" date="2020-01" db="EMBL/GenBank/DDBJ databases">
        <title>Draft genome sequence of Aspergillus udagawae IFM 53868.</title>
        <authorList>
            <person name="Takahashi H."/>
            <person name="Yaguchi T."/>
        </authorList>
    </citation>
    <scope>NUCLEOTIDE SEQUENCE [LARGE SCALE GENOMIC DNA]</scope>
    <source>
        <strain evidence="2 3">IFM 53868</strain>
    </source>
</reference>
<evidence type="ECO:0000313" key="2">
    <source>
        <dbReference type="EMBL" id="GFF78885.1"/>
    </source>
</evidence>
<dbReference type="Proteomes" id="UP000465266">
    <property type="component" value="Unassembled WGS sequence"/>
</dbReference>
<organism evidence="2 3">
    <name type="scientific">Aspergillus udagawae</name>
    <dbReference type="NCBI Taxonomy" id="91492"/>
    <lineage>
        <taxon>Eukaryota</taxon>
        <taxon>Fungi</taxon>
        <taxon>Dikarya</taxon>
        <taxon>Ascomycota</taxon>
        <taxon>Pezizomycotina</taxon>
        <taxon>Eurotiomycetes</taxon>
        <taxon>Eurotiomycetidae</taxon>
        <taxon>Eurotiales</taxon>
        <taxon>Aspergillaceae</taxon>
        <taxon>Aspergillus</taxon>
        <taxon>Aspergillus subgen. Fumigati</taxon>
    </lineage>
</organism>
<dbReference type="PANTHER" id="PTHR34598:SF3">
    <property type="entry name" value="OXIDOREDUCTASE AN1597"/>
    <property type="match status" value="1"/>
</dbReference>
<gene>
    <name evidence="2" type="ORF">IFM53868_02458</name>
</gene>
<dbReference type="GO" id="GO:0032259">
    <property type="term" value="P:methylation"/>
    <property type="evidence" value="ECO:0007669"/>
    <property type="project" value="UniProtKB-KW"/>
</dbReference>
<dbReference type="NCBIfam" id="NF041278">
    <property type="entry name" value="CmcJ_NvfI_EfuI"/>
    <property type="match status" value="1"/>
</dbReference>
<keyword evidence="2" id="KW-0489">Methyltransferase</keyword>
<comment type="similarity">
    <text evidence="1">Belongs to the asaB hydroxylase/desaturase family.</text>
</comment>
<name>A0ABQ1ACJ6_9EURO</name>
<accession>A0ABQ1ACJ6</accession>
<dbReference type="GO" id="GO:0008168">
    <property type="term" value="F:methyltransferase activity"/>
    <property type="evidence" value="ECO:0007669"/>
    <property type="project" value="UniProtKB-KW"/>
</dbReference>
<proteinExistence type="inferred from homology"/>
<evidence type="ECO:0000256" key="1">
    <source>
        <dbReference type="ARBA" id="ARBA00023604"/>
    </source>
</evidence>
<protein>
    <submittedName>
        <fullName evidence="2">Methyltransferase</fullName>
    </submittedName>
</protein>
<keyword evidence="2" id="KW-0808">Transferase</keyword>
<sequence length="278" mass="31707">MVGSRTWCESEMLFVQPDAGTKEELYYRVTPKPGQTQANFNWTPHKVRFHDARPQRDSFDLNTHGFTFVEDAISPQLIERIRADDTAAVEGVYFASVAALVKRVTGADHVVCFSPYTRKENSEKGIFGQPARTVHCDHTPAAAIELAHKLCGEDAIRLLQSRFRAFSVWRPLVEPVLDWPLAVVDGRTIAPDDLHPVHWLRYEKKDTEPPFQLSFSETQKWYYLSRQRSDEVSIVKNYDSEDVPSPRSAHCAFKHPFVPKDAPPRESIDVRCLVFGGH</sequence>
<dbReference type="EMBL" id="BLKG01000016">
    <property type="protein sequence ID" value="GFF78885.1"/>
    <property type="molecule type" value="Genomic_DNA"/>
</dbReference>
<keyword evidence="3" id="KW-1185">Reference proteome</keyword>
<dbReference type="PANTHER" id="PTHR34598">
    <property type="entry name" value="BLL6449 PROTEIN"/>
    <property type="match status" value="1"/>
</dbReference>
<dbReference type="InterPro" id="IPR044053">
    <property type="entry name" value="AsaB-like"/>
</dbReference>
<evidence type="ECO:0000313" key="3">
    <source>
        <dbReference type="Proteomes" id="UP000465266"/>
    </source>
</evidence>